<evidence type="ECO:0000313" key="3">
    <source>
        <dbReference type="EMBL" id="UNK47344.1"/>
    </source>
</evidence>
<dbReference type="PANTHER" id="PTHR22916">
    <property type="entry name" value="GLYCOSYLTRANSFERASE"/>
    <property type="match status" value="1"/>
</dbReference>
<proteinExistence type="predicted"/>
<evidence type="ECO:0000259" key="2">
    <source>
        <dbReference type="Pfam" id="PF00535"/>
    </source>
</evidence>
<feature type="transmembrane region" description="Helical" evidence="1">
    <location>
        <begin position="20"/>
        <end position="40"/>
    </location>
</feature>
<keyword evidence="1" id="KW-0812">Transmembrane</keyword>
<keyword evidence="1" id="KW-0472">Membrane</keyword>
<organism evidence="3 4">
    <name type="scientific">Arthrobacter sulfonylureivorans</name>
    <dbReference type="NCBI Taxonomy" id="2486855"/>
    <lineage>
        <taxon>Bacteria</taxon>
        <taxon>Bacillati</taxon>
        <taxon>Actinomycetota</taxon>
        <taxon>Actinomycetes</taxon>
        <taxon>Micrococcales</taxon>
        <taxon>Micrococcaceae</taxon>
        <taxon>Arthrobacter</taxon>
    </lineage>
</organism>
<dbReference type="Gene3D" id="3.90.550.10">
    <property type="entry name" value="Spore Coat Polysaccharide Biosynthesis Protein SpsA, Chain A"/>
    <property type="match status" value="1"/>
</dbReference>
<evidence type="ECO:0000313" key="4">
    <source>
        <dbReference type="Proteomes" id="UP000829069"/>
    </source>
</evidence>
<evidence type="ECO:0000256" key="1">
    <source>
        <dbReference type="SAM" id="Phobius"/>
    </source>
</evidence>
<dbReference type="Proteomes" id="UP000829069">
    <property type="component" value="Chromosome"/>
</dbReference>
<sequence>MTTPATKRRGHRLQLARVAVPLAGLSALSFTVLVLLGLLFDSMHLLLLAVMVMVLLVGAGIAISYRRLAQIAISTREISQQSSSYLRSAGLEPDSLAMFPQFGALGWFQEHSPLSTTQILQRLTRMRSIQGRDLLSLKATRGRWNWSSLERALESYRLGGNARLYVEQHLLAAAGLPLAQLADLCFRQNVSPLDQLNAGTMYQLVLRARGTDLFEGSSRAGFLLEALAATGRYSEAERLLSLFEPEDNRQHDVTLFRANFRNPFRRPEMGFDEWLETINAVYRAEGLAELRLVPGEGEPILRLATTDVPAVENGPLVSILMPVFKPDAYAELAVRSALGQTYQNIEIIIVDDGSGEEYKHQLARWAALDPRITVVHNRVNSGAYTSRNMAFQRARGEFVTVFDGDDWQHPQKIERLVAAAAEQSDHRLVSAPWARVSPQVYFHYRGWRGAFITPAHVSTMFPTAVIREKLGYWDTVRKAADGEFILRYKLIVNPEDALEISEAPLTLSLVTDSNLSVEDFRLGFRVPDRSAYREYYGRWHQQIEAGKHNGYLPFPLLERAFAAPGKYLPVPVRSREIDVLFVGDFSSGGEESSLLLGHVEAARGLGLTVGVQHKYSLGRDASFGPAFTDRFLEAFRSGELQRVEITDVVAVKLVLIYDPTGFQFHSALLSNVGAEQVAILIQHAPESDTGHHYEVTAVAENVHKAFGRHPVWLPLTSAVFTRVQPLVPEAMLAAQGWNELRSTLVNGGDEWPSIDRIVRFAGLREAHPEGINAGE</sequence>
<dbReference type="PANTHER" id="PTHR22916:SF3">
    <property type="entry name" value="UDP-GLCNAC:BETAGAL BETA-1,3-N-ACETYLGLUCOSAMINYLTRANSFERASE-LIKE PROTEIN 1"/>
    <property type="match status" value="1"/>
</dbReference>
<dbReference type="SUPFAM" id="SSF53448">
    <property type="entry name" value="Nucleotide-diphospho-sugar transferases"/>
    <property type="match status" value="1"/>
</dbReference>
<accession>A0ABY3WI45</accession>
<keyword evidence="4" id="KW-1185">Reference proteome</keyword>
<dbReference type="RefSeq" id="WP_241915105.1">
    <property type="nucleotide sequence ID" value="NZ_CP093326.1"/>
</dbReference>
<dbReference type="InterPro" id="IPR029044">
    <property type="entry name" value="Nucleotide-diphossugar_trans"/>
</dbReference>
<dbReference type="CDD" id="cd00761">
    <property type="entry name" value="Glyco_tranf_GTA_type"/>
    <property type="match status" value="1"/>
</dbReference>
<keyword evidence="1" id="KW-1133">Transmembrane helix</keyword>
<dbReference type="EMBL" id="CP093326">
    <property type="protein sequence ID" value="UNK47344.1"/>
    <property type="molecule type" value="Genomic_DNA"/>
</dbReference>
<gene>
    <name evidence="3" type="ORF">MNQ99_08435</name>
</gene>
<dbReference type="Pfam" id="PF00535">
    <property type="entry name" value="Glycos_transf_2"/>
    <property type="match status" value="1"/>
</dbReference>
<feature type="transmembrane region" description="Helical" evidence="1">
    <location>
        <begin position="46"/>
        <end position="65"/>
    </location>
</feature>
<feature type="domain" description="Glycosyltransferase 2-like" evidence="2">
    <location>
        <begin position="318"/>
        <end position="439"/>
    </location>
</feature>
<protein>
    <submittedName>
        <fullName evidence="3">Glycosyltransferase</fullName>
    </submittedName>
</protein>
<dbReference type="InterPro" id="IPR001173">
    <property type="entry name" value="Glyco_trans_2-like"/>
</dbReference>
<name>A0ABY3WI45_9MICC</name>
<reference evidence="3 4" key="1">
    <citation type="submission" date="2022-03" db="EMBL/GenBank/DDBJ databases">
        <title>Isotopic signatures of nitrous oxide derived from detoxification processes.</title>
        <authorList>
            <person name="Behrendt U."/>
            <person name="Buchen C."/>
            <person name="Well R."/>
            <person name="Ulrich A."/>
            <person name="Rohe L."/>
            <person name="Kolb S."/>
            <person name="Schloter M."/>
            <person name="Horn M.A."/>
            <person name="Augustin J."/>
        </authorList>
    </citation>
    <scope>NUCLEOTIDE SEQUENCE [LARGE SCALE GENOMIC DNA]</scope>
    <source>
        <strain evidence="3 4">S4-C24</strain>
    </source>
</reference>